<dbReference type="InterPro" id="IPR002347">
    <property type="entry name" value="SDR_fam"/>
</dbReference>
<dbReference type="PROSITE" id="PS00061">
    <property type="entry name" value="ADH_SHORT"/>
    <property type="match status" value="1"/>
</dbReference>
<dbReference type="PANTHER" id="PTHR43976">
    <property type="entry name" value="SHORT CHAIN DEHYDROGENASE"/>
    <property type="match status" value="1"/>
</dbReference>
<dbReference type="GO" id="GO:0016491">
    <property type="term" value="F:oxidoreductase activity"/>
    <property type="evidence" value="ECO:0007669"/>
    <property type="project" value="UniProtKB-KW"/>
</dbReference>
<accession>A0A5C3P376</accession>
<gene>
    <name evidence="5" type="ORF">K466DRAFT_602439</name>
</gene>
<keyword evidence="2" id="KW-0521">NADP</keyword>
<protein>
    <submittedName>
        <fullName evidence="5">NAD-P-binding protein</fullName>
    </submittedName>
</protein>
<dbReference type="InParanoid" id="A0A5C3P376"/>
<evidence type="ECO:0000313" key="5">
    <source>
        <dbReference type="EMBL" id="TFK83921.1"/>
    </source>
</evidence>
<dbReference type="Gene3D" id="3.40.50.720">
    <property type="entry name" value="NAD(P)-binding Rossmann-like Domain"/>
    <property type="match status" value="1"/>
</dbReference>
<dbReference type="PANTHER" id="PTHR43976:SF16">
    <property type="entry name" value="SHORT-CHAIN DEHYDROGENASE_REDUCTASE FAMILY PROTEIN"/>
    <property type="match status" value="1"/>
</dbReference>
<dbReference type="InterPro" id="IPR020904">
    <property type="entry name" value="Sc_DH/Rdtase_CS"/>
</dbReference>
<dbReference type="FunCoup" id="A0A5C3P376">
    <property type="interactions" value="324"/>
</dbReference>
<dbReference type="STRING" id="1314778.A0A5C3P376"/>
<keyword evidence="3" id="KW-0560">Oxidoreductase</keyword>
<evidence type="ECO:0000256" key="2">
    <source>
        <dbReference type="ARBA" id="ARBA00022857"/>
    </source>
</evidence>
<proteinExistence type="inferred from homology"/>
<evidence type="ECO:0000256" key="4">
    <source>
        <dbReference type="RuleBase" id="RU000363"/>
    </source>
</evidence>
<comment type="similarity">
    <text evidence="1 4">Belongs to the short-chain dehydrogenases/reductases (SDR) family.</text>
</comment>
<reference evidence="5 6" key="1">
    <citation type="journal article" date="2019" name="Nat. Ecol. Evol.">
        <title>Megaphylogeny resolves global patterns of mushroom evolution.</title>
        <authorList>
            <person name="Varga T."/>
            <person name="Krizsan K."/>
            <person name="Foldi C."/>
            <person name="Dima B."/>
            <person name="Sanchez-Garcia M."/>
            <person name="Sanchez-Ramirez S."/>
            <person name="Szollosi G.J."/>
            <person name="Szarkandi J.G."/>
            <person name="Papp V."/>
            <person name="Albert L."/>
            <person name="Andreopoulos W."/>
            <person name="Angelini C."/>
            <person name="Antonin V."/>
            <person name="Barry K.W."/>
            <person name="Bougher N.L."/>
            <person name="Buchanan P."/>
            <person name="Buyck B."/>
            <person name="Bense V."/>
            <person name="Catcheside P."/>
            <person name="Chovatia M."/>
            <person name="Cooper J."/>
            <person name="Damon W."/>
            <person name="Desjardin D."/>
            <person name="Finy P."/>
            <person name="Geml J."/>
            <person name="Haridas S."/>
            <person name="Hughes K."/>
            <person name="Justo A."/>
            <person name="Karasinski D."/>
            <person name="Kautmanova I."/>
            <person name="Kiss B."/>
            <person name="Kocsube S."/>
            <person name="Kotiranta H."/>
            <person name="LaButti K.M."/>
            <person name="Lechner B.E."/>
            <person name="Liimatainen K."/>
            <person name="Lipzen A."/>
            <person name="Lukacs Z."/>
            <person name="Mihaltcheva S."/>
            <person name="Morgado L.N."/>
            <person name="Niskanen T."/>
            <person name="Noordeloos M.E."/>
            <person name="Ohm R.A."/>
            <person name="Ortiz-Santana B."/>
            <person name="Ovrebo C."/>
            <person name="Racz N."/>
            <person name="Riley R."/>
            <person name="Savchenko A."/>
            <person name="Shiryaev A."/>
            <person name="Soop K."/>
            <person name="Spirin V."/>
            <person name="Szebenyi C."/>
            <person name="Tomsovsky M."/>
            <person name="Tulloss R.E."/>
            <person name="Uehling J."/>
            <person name="Grigoriev I.V."/>
            <person name="Vagvolgyi C."/>
            <person name="Papp T."/>
            <person name="Martin F.M."/>
            <person name="Miettinen O."/>
            <person name="Hibbett D.S."/>
            <person name="Nagy L.G."/>
        </authorList>
    </citation>
    <scope>NUCLEOTIDE SEQUENCE [LARGE SCALE GENOMIC DNA]</scope>
    <source>
        <strain evidence="5 6">HHB13444</strain>
    </source>
</reference>
<dbReference type="Proteomes" id="UP000308197">
    <property type="component" value="Unassembled WGS sequence"/>
</dbReference>
<dbReference type="SUPFAM" id="SSF51735">
    <property type="entry name" value="NAD(P)-binding Rossmann-fold domains"/>
    <property type="match status" value="1"/>
</dbReference>
<organism evidence="5 6">
    <name type="scientific">Polyporus arcularius HHB13444</name>
    <dbReference type="NCBI Taxonomy" id="1314778"/>
    <lineage>
        <taxon>Eukaryota</taxon>
        <taxon>Fungi</taxon>
        <taxon>Dikarya</taxon>
        <taxon>Basidiomycota</taxon>
        <taxon>Agaricomycotina</taxon>
        <taxon>Agaricomycetes</taxon>
        <taxon>Polyporales</taxon>
        <taxon>Polyporaceae</taxon>
        <taxon>Polyporus</taxon>
    </lineage>
</organism>
<evidence type="ECO:0000256" key="3">
    <source>
        <dbReference type="ARBA" id="ARBA00023002"/>
    </source>
</evidence>
<evidence type="ECO:0000313" key="6">
    <source>
        <dbReference type="Proteomes" id="UP000308197"/>
    </source>
</evidence>
<dbReference type="Pfam" id="PF00106">
    <property type="entry name" value="adh_short"/>
    <property type="match status" value="1"/>
</dbReference>
<dbReference type="InterPro" id="IPR051911">
    <property type="entry name" value="SDR_oxidoreductase"/>
</dbReference>
<dbReference type="PRINTS" id="PR00080">
    <property type="entry name" value="SDRFAMILY"/>
</dbReference>
<dbReference type="AlphaFoldDB" id="A0A5C3P376"/>
<evidence type="ECO:0000256" key="1">
    <source>
        <dbReference type="ARBA" id="ARBA00006484"/>
    </source>
</evidence>
<dbReference type="InterPro" id="IPR036291">
    <property type="entry name" value="NAD(P)-bd_dom_sf"/>
</dbReference>
<name>A0A5C3P376_9APHY</name>
<dbReference type="EMBL" id="ML211354">
    <property type="protein sequence ID" value="TFK83921.1"/>
    <property type="molecule type" value="Genomic_DNA"/>
</dbReference>
<dbReference type="PRINTS" id="PR00081">
    <property type="entry name" value="GDHRDH"/>
</dbReference>
<sequence>MSTDRVWFITGASTGFGRHLAELVLQKGEKVVATARRPSVLDALVSQYPADRLLVLKVDVNIKQEILDAFAATKDKFGRLDVVANNAAYNVLGELESVPEEIGRALFETNFWGAVTVSREAVKFFREVNPPGVGGRLLQISSISGLVGGAGLAYYSASKHALEGLFESLAAELDPAWNIKVTLVEPASFATEGIAKTVWVPAHPAYSNPDLPATRMRNGWAKYDPSGDVKKAVEAIYNVSSLSDPPLRLVLGEVAFAYLRKKLTALTADTNKYESWSQNLQKDPRA</sequence>
<keyword evidence="6" id="KW-1185">Reference proteome</keyword>